<reference evidence="4" key="1">
    <citation type="journal article" date="2018" name="MSphere">
        <title>Fusobacterium Genomics Using MinION and Illumina Sequencing Enables Genome Completion and Correction.</title>
        <authorList>
            <person name="Todd S.M."/>
            <person name="Settlage R.E."/>
            <person name="Lahmers K.K."/>
            <person name="Slade D.J."/>
        </authorList>
    </citation>
    <scope>NUCLEOTIDE SEQUENCE [LARGE SCALE GENOMIC DNA]</scope>
    <source>
        <strain evidence="4">ATCC 27725</strain>
    </source>
</reference>
<dbReference type="PANTHER" id="PTHR30535">
    <property type="entry name" value="VITAMIN B12-BINDING PROTEIN"/>
    <property type="match status" value="1"/>
</dbReference>
<protein>
    <submittedName>
        <fullName evidence="3">Iron ABC transporter</fullName>
    </submittedName>
</protein>
<dbReference type="Pfam" id="PF01497">
    <property type="entry name" value="Peripla_BP_2"/>
    <property type="match status" value="1"/>
</dbReference>
<gene>
    <name evidence="3" type="ORF">C4N18_06620</name>
</gene>
<evidence type="ECO:0000313" key="4">
    <source>
        <dbReference type="Proteomes" id="UP000241238"/>
    </source>
</evidence>
<keyword evidence="1" id="KW-0812">Transmembrane</keyword>
<evidence type="ECO:0000259" key="2">
    <source>
        <dbReference type="PROSITE" id="PS50983"/>
    </source>
</evidence>
<organism evidence="3 4">
    <name type="scientific">Fusobacterium varium ATCC 27725</name>
    <dbReference type="NCBI Taxonomy" id="469618"/>
    <lineage>
        <taxon>Bacteria</taxon>
        <taxon>Fusobacteriati</taxon>
        <taxon>Fusobacteriota</taxon>
        <taxon>Fusobacteriia</taxon>
        <taxon>Fusobacteriales</taxon>
        <taxon>Fusobacteriaceae</taxon>
        <taxon>Fusobacterium</taxon>
    </lineage>
</organism>
<proteinExistence type="predicted"/>
<keyword evidence="1" id="KW-1133">Transmembrane helix</keyword>
<name>A0ABM6U3I7_FUSVA</name>
<evidence type="ECO:0000256" key="1">
    <source>
        <dbReference type="SAM" id="Phobius"/>
    </source>
</evidence>
<dbReference type="EMBL" id="CP028103">
    <property type="protein sequence ID" value="AVQ30899.1"/>
    <property type="molecule type" value="Genomic_DNA"/>
</dbReference>
<dbReference type="Proteomes" id="UP000241238">
    <property type="component" value="Chromosome"/>
</dbReference>
<dbReference type="SUPFAM" id="SSF53807">
    <property type="entry name" value="Helical backbone' metal receptor"/>
    <property type="match status" value="1"/>
</dbReference>
<dbReference type="Gene3D" id="3.40.50.1980">
    <property type="entry name" value="Nitrogenase molybdenum iron protein domain"/>
    <property type="match status" value="2"/>
</dbReference>
<dbReference type="InterPro" id="IPR002491">
    <property type="entry name" value="ABC_transptr_periplasmic_BD"/>
</dbReference>
<dbReference type="PANTHER" id="PTHR30535:SF36">
    <property type="entry name" value="HIGH-AFFINITY HEME UPTAKE SYSTEM PROTEIN ISDE"/>
    <property type="match status" value="1"/>
</dbReference>
<evidence type="ECO:0000313" key="3">
    <source>
        <dbReference type="EMBL" id="AVQ30899.1"/>
    </source>
</evidence>
<keyword evidence="4" id="KW-1185">Reference proteome</keyword>
<accession>A0ABM6U3I7</accession>
<dbReference type="InterPro" id="IPR050902">
    <property type="entry name" value="ABC_Transporter_SBP"/>
</dbReference>
<keyword evidence="1" id="KW-0472">Membrane</keyword>
<dbReference type="PROSITE" id="PS50983">
    <property type="entry name" value="FE_B12_PBP"/>
    <property type="match status" value="1"/>
</dbReference>
<feature type="transmembrane region" description="Helical" evidence="1">
    <location>
        <begin position="20"/>
        <end position="38"/>
    </location>
</feature>
<feature type="domain" description="Fe/B12 periplasmic-binding" evidence="2">
    <location>
        <begin position="75"/>
        <end position="335"/>
    </location>
</feature>
<sequence>MKLLYKMYMELLQKKKLKEVILSLRYLAFILKILIIFKEIPMKLIIYIFSCFFLFSACIKEENKSSISTDNKILKIATDSAVTAKLCYELEIPLVAVPISQHPIPKELEHLPKIGRAAAPDYEKIIELGINQIVSTTFIKPSTQLKYKELGISVLYLNFHSYEDTKDTIKLLGKTFDREKQAERILSDIEKREDVIRKKVKDKPRKKVAMIYGFDNRYSLAGKNHYVHSLLKILNCDNAASSIQNKLFTKGLIPIDLEALIELNPDIVLRLYIGKNSMSKENFDREFNNNSPLKETTAFKTNMIIEADPNLLRMSPGVNCIDSLEKLYKYIYEPNM</sequence>